<dbReference type="PROSITE" id="PS50893">
    <property type="entry name" value="ABC_TRANSPORTER_2"/>
    <property type="match status" value="1"/>
</dbReference>
<gene>
    <name evidence="4" type="ORF">BKE38_10600</name>
</gene>
<dbReference type="InterPro" id="IPR027417">
    <property type="entry name" value="P-loop_NTPase"/>
</dbReference>
<evidence type="ECO:0000256" key="2">
    <source>
        <dbReference type="ARBA" id="ARBA00022840"/>
    </source>
</evidence>
<keyword evidence="5" id="KW-1185">Reference proteome</keyword>
<dbReference type="PANTHER" id="PTHR24220">
    <property type="entry name" value="IMPORT ATP-BINDING PROTEIN"/>
    <property type="match status" value="1"/>
</dbReference>
<name>A0A1V2H364_9PROT</name>
<dbReference type="InterPro" id="IPR003593">
    <property type="entry name" value="AAA+_ATPase"/>
</dbReference>
<keyword evidence="1" id="KW-0547">Nucleotide-binding</keyword>
<comment type="caution">
    <text evidence="4">The sequence shown here is derived from an EMBL/GenBank/DDBJ whole genome shotgun (WGS) entry which is preliminary data.</text>
</comment>
<feature type="domain" description="ABC transporter" evidence="3">
    <location>
        <begin position="8"/>
        <end position="225"/>
    </location>
</feature>
<dbReference type="PANTHER" id="PTHR24220:SF659">
    <property type="entry name" value="TRANSPORTER, PUTATIVE-RELATED"/>
    <property type="match status" value="1"/>
</dbReference>
<evidence type="ECO:0000259" key="3">
    <source>
        <dbReference type="PROSITE" id="PS50893"/>
    </source>
</evidence>
<dbReference type="Pfam" id="PF00005">
    <property type="entry name" value="ABC_tran"/>
    <property type="match status" value="1"/>
</dbReference>
<evidence type="ECO:0000313" key="4">
    <source>
        <dbReference type="EMBL" id="ONG54281.1"/>
    </source>
</evidence>
<dbReference type="AlphaFoldDB" id="A0A1V2H364"/>
<protein>
    <recommendedName>
        <fullName evidence="3">ABC transporter domain-containing protein</fullName>
    </recommendedName>
</protein>
<dbReference type="Proteomes" id="UP000188879">
    <property type="component" value="Unassembled WGS sequence"/>
</dbReference>
<dbReference type="Gene3D" id="3.40.50.300">
    <property type="entry name" value="P-loop containing nucleotide triphosphate hydrolases"/>
    <property type="match status" value="1"/>
</dbReference>
<sequence>MPLACRDLRLGFALKGGGEHRLLDGASFDLPAGSALALTGPSGSGKTSLLHALAGLALPAGGSIRWGELNLPAQGEAARDTWRRGNLGLVFQDFFLIGGMTALENVLLPAWFDHARAPEALRDRAAALLARAGIQSPATRIEAMSRGERQRVALARALLRAPAVLIADEPTASLDAASGAAAAELLLQVAQESGATLLLATHDLALAARLPHRATLVEGRLEQTQ</sequence>
<keyword evidence="2" id="KW-0067">ATP-binding</keyword>
<dbReference type="GO" id="GO:0022857">
    <property type="term" value="F:transmembrane transporter activity"/>
    <property type="evidence" value="ECO:0007669"/>
    <property type="project" value="TreeGrafter"/>
</dbReference>
<dbReference type="InterPro" id="IPR003439">
    <property type="entry name" value="ABC_transporter-like_ATP-bd"/>
</dbReference>
<dbReference type="EMBL" id="MLCO01000087">
    <property type="protein sequence ID" value="ONG54281.1"/>
    <property type="molecule type" value="Genomic_DNA"/>
</dbReference>
<organism evidence="4 5">
    <name type="scientific">Teichococcus deserti</name>
    <dbReference type="NCBI Taxonomy" id="1817963"/>
    <lineage>
        <taxon>Bacteria</taxon>
        <taxon>Pseudomonadati</taxon>
        <taxon>Pseudomonadota</taxon>
        <taxon>Alphaproteobacteria</taxon>
        <taxon>Acetobacterales</taxon>
        <taxon>Roseomonadaceae</taxon>
        <taxon>Roseomonas</taxon>
    </lineage>
</organism>
<dbReference type="GO" id="GO:0016887">
    <property type="term" value="F:ATP hydrolysis activity"/>
    <property type="evidence" value="ECO:0007669"/>
    <property type="project" value="InterPro"/>
</dbReference>
<reference evidence="4 5" key="1">
    <citation type="submission" date="2016-10" db="EMBL/GenBank/DDBJ databases">
        <title>Draft Genome sequence of Roseomonas sp. strain M3.</title>
        <authorList>
            <person name="Subhash Y."/>
            <person name="Lee S."/>
        </authorList>
    </citation>
    <scope>NUCLEOTIDE SEQUENCE [LARGE SCALE GENOMIC DNA]</scope>
    <source>
        <strain evidence="4 5">M3</strain>
    </source>
</reference>
<dbReference type="SUPFAM" id="SSF52540">
    <property type="entry name" value="P-loop containing nucleoside triphosphate hydrolases"/>
    <property type="match status" value="1"/>
</dbReference>
<dbReference type="GO" id="GO:0005524">
    <property type="term" value="F:ATP binding"/>
    <property type="evidence" value="ECO:0007669"/>
    <property type="project" value="UniProtKB-KW"/>
</dbReference>
<dbReference type="GO" id="GO:0005886">
    <property type="term" value="C:plasma membrane"/>
    <property type="evidence" value="ECO:0007669"/>
    <property type="project" value="TreeGrafter"/>
</dbReference>
<dbReference type="InterPro" id="IPR015854">
    <property type="entry name" value="ABC_transpr_LolD-like"/>
</dbReference>
<evidence type="ECO:0000256" key="1">
    <source>
        <dbReference type="ARBA" id="ARBA00022741"/>
    </source>
</evidence>
<evidence type="ECO:0000313" key="5">
    <source>
        <dbReference type="Proteomes" id="UP000188879"/>
    </source>
</evidence>
<proteinExistence type="predicted"/>
<accession>A0A1V2H364</accession>
<dbReference type="SMART" id="SM00382">
    <property type="entry name" value="AAA"/>
    <property type="match status" value="1"/>
</dbReference>